<accession>A0A8H4AJM5</accession>
<dbReference type="PANTHER" id="PTHR45339:SF1">
    <property type="entry name" value="HYBRID SIGNAL TRANSDUCTION HISTIDINE KINASE J"/>
    <property type="match status" value="1"/>
</dbReference>
<dbReference type="OrthoDB" id="10266508at2759"/>
<reference evidence="4 5" key="1">
    <citation type="journal article" date="2019" name="Environ. Microbiol.">
        <title>At the nexus of three kingdoms: the genome of the mycorrhizal fungus Gigaspora margarita provides insights into plant, endobacterial and fungal interactions.</title>
        <authorList>
            <person name="Venice F."/>
            <person name="Ghignone S."/>
            <person name="Salvioli di Fossalunga A."/>
            <person name="Amselem J."/>
            <person name="Novero M."/>
            <person name="Xianan X."/>
            <person name="Sedzielewska Toro K."/>
            <person name="Morin E."/>
            <person name="Lipzen A."/>
            <person name="Grigoriev I.V."/>
            <person name="Henrissat B."/>
            <person name="Martin F.M."/>
            <person name="Bonfante P."/>
        </authorList>
    </citation>
    <scope>NUCLEOTIDE SEQUENCE [LARGE SCALE GENOMIC DNA]</scope>
    <source>
        <strain evidence="4 5">BEG34</strain>
    </source>
</reference>
<dbReference type="Gene3D" id="3.30.565.10">
    <property type="entry name" value="Histidine kinase-like ATPase, C-terminal domain"/>
    <property type="match status" value="1"/>
</dbReference>
<evidence type="ECO:0000313" key="4">
    <source>
        <dbReference type="EMBL" id="KAF0503049.1"/>
    </source>
</evidence>
<dbReference type="SUPFAM" id="SSF47384">
    <property type="entry name" value="Homodimeric domain of signal transducing histidine kinase"/>
    <property type="match status" value="1"/>
</dbReference>
<evidence type="ECO:0000256" key="2">
    <source>
        <dbReference type="ARBA" id="ARBA00023012"/>
    </source>
</evidence>
<gene>
    <name evidence="4" type="ORF">F8M41_019701</name>
</gene>
<dbReference type="PANTHER" id="PTHR45339">
    <property type="entry name" value="HYBRID SIGNAL TRANSDUCTION HISTIDINE KINASE J"/>
    <property type="match status" value="1"/>
</dbReference>
<dbReference type="Gene3D" id="3.30.450.40">
    <property type="match status" value="1"/>
</dbReference>
<feature type="domain" description="Histidine kinase" evidence="3">
    <location>
        <begin position="617"/>
        <end position="739"/>
    </location>
</feature>
<dbReference type="InterPro" id="IPR036097">
    <property type="entry name" value="HisK_dim/P_sf"/>
</dbReference>
<dbReference type="InterPro" id="IPR003018">
    <property type="entry name" value="GAF"/>
</dbReference>
<evidence type="ECO:0000313" key="5">
    <source>
        <dbReference type="Proteomes" id="UP000439903"/>
    </source>
</evidence>
<organism evidence="4 5">
    <name type="scientific">Gigaspora margarita</name>
    <dbReference type="NCBI Taxonomy" id="4874"/>
    <lineage>
        <taxon>Eukaryota</taxon>
        <taxon>Fungi</taxon>
        <taxon>Fungi incertae sedis</taxon>
        <taxon>Mucoromycota</taxon>
        <taxon>Glomeromycotina</taxon>
        <taxon>Glomeromycetes</taxon>
        <taxon>Diversisporales</taxon>
        <taxon>Gigasporaceae</taxon>
        <taxon>Gigaspora</taxon>
    </lineage>
</organism>
<dbReference type="EMBL" id="WTPW01000518">
    <property type="protein sequence ID" value="KAF0503049.1"/>
    <property type="molecule type" value="Genomic_DNA"/>
</dbReference>
<dbReference type="InterPro" id="IPR003661">
    <property type="entry name" value="HisK_dim/P_dom"/>
</dbReference>
<dbReference type="PROSITE" id="PS50109">
    <property type="entry name" value="HIS_KIN"/>
    <property type="match status" value="1"/>
</dbReference>
<dbReference type="InterPro" id="IPR005467">
    <property type="entry name" value="His_kinase_dom"/>
</dbReference>
<evidence type="ECO:0000259" key="3">
    <source>
        <dbReference type="PROSITE" id="PS50109"/>
    </source>
</evidence>
<dbReference type="Proteomes" id="UP000439903">
    <property type="component" value="Unassembled WGS sequence"/>
</dbReference>
<name>A0A8H4AJM5_GIGMA</name>
<dbReference type="Pfam" id="PF01590">
    <property type="entry name" value="GAF"/>
    <property type="match status" value="1"/>
</dbReference>
<evidence type="ECO:0000256" key="1">
    <source>
        <dbReference type="ARBA" id="ARBA00022553"/>
    </source>
</evidence>
<keyword evidence="2" id="KW-0902">Two-component regulatory system</keyword>
<proteinExistence type="predicted"/>
<dbReference type="Gene3D" id="3.30.450.20">
    <property type="entry name" value="PAS domain"/>
    <property type="match status" value="1"/>
</dbReference>
<dbReference type="SMART" id="SM00388">
    <property type="entry name" value="HisKA"/>
    <property type="match status" value="1"/>
</dbReference>
<dbReference type="CDD" id="cd00082">
    <property type="entry name" value="HisKA"/>
    <property type="match status" value="1"/>
</dbReference>
<protein>
    <submittedName>
        <fullName evidence="4">PAS domain S-box protein</fullName>
    </submittedName>
</protein>
<dbReference type="SUPFAM" id="SSF55781">
    <property type="entry name" value="GAF domain-like"/>
    <property type="match status" value="1"/>
</dbReference>
<comment type="caution">
    <text evidence="4">The sequence shown here is derived from an EMBL/GenBank/DDBJ whole genome shotgun (WGS) entry which is preliminary data.</text>
</comment>
<keyword evidence="1" id="KW-0597">Phosphoprotein</keyword>
<dbReference type="Gene3D" id="1.10.287.130">
    <property type="match status" value="1"/>
</dbReference>
<dbReference type="InterPro" id="IPR029016">
    <property type="entry name" value="GAF-like_dom_sf"/>
</dbReference>
<sequence>MENNSVSNSENSDLSERFYNYDWSSTSFGSIDSWEPQIKSIVNLCFNSGCPTFISMGQDLITIYNEAAIPVMKLKHPQAFIKPAIEIWGETPELIAMLYRVIESGKGECGHDLYMEIQRDGYKEEVYIDYAHSPIYKLDGTVWGLLTIAPDTTQKVLNKRRLNTLNKLSCLPSGAESLESTCQILMKALQNHQDIPYALIYLIENNKDPKTGFNSTIARLVATTFDEVCKEELIHKKLKRHIPDYFPETHETIELTKISDQNYMDVKCARSTYSFLRCDSWPINLVMKEEKSIQVLLKDNSQAILLPIKLTFCNERNLSAVLICGINPLCKLDDKYMEFYKSVLNYVNRILIRGMSIEEEKRRAKILSDLNHQKDMFFKSISHELKRFEKGANNYLKKPFSSQELILRIYDTIKLSNLRHKILYQQYKQEAIKQFLFTISEMINSGNNLIETLSNIIKKIPKILPCDRILIISYGSSTSNTSNGILVALYENLENNKSFQNEEIINLQSQSINSQTSLNNNSGIEISLNKYCTNTCKSVSMLSIKLKINNSYWGCIKLHRPLNSIWLNSEIELLQQISNQISLAIFYKTLMEENLEKEIQVKAETFANKTKTQILANTSHELRTPLGAIIGLIPLFDQSTLTNDQKDMINIIQYTSDFVLSIVNKILNIAKLEMHQITSINTTFDLLDLFEKTIEQFIKDIENKQIELILNYDIETLPRYIRSDSERLKQVLFYLLLNS</sequence>
<dbReference type="AlphaFoldDB" id="A0A8H4AJM5"/>
<keyword evidence="5" id="KW-1185">Reference proteome</keyword>
<dbReference type="InterPro" id="IPR036890">
    <property type="entry name" value="HATPase_C_sf"/>
</dbReference>
<dbReference type="SUPFAM" id="SSF55874">
    <property type="entry name" value="ATPase domain of HSP90 chaperone/DNA topoisomerase II/histidine kinase"/>
    <property type="match status" value="1"/>
</dbReference>
<dbReference type="GO" id="GO:0000155">
    <property type="term" value="F:phosphorelay sensor kinase activity"/>
    <property type="evidence" value="ECO:0007669"/>
    <property type="project" value="InterPro"/>
</dbReference>
<dbReference type="Pfam" id="PF00512">
    <property type="entry name" value="HisKA"/>
    <property type="match status" value="1"/>
</dbReference>